<evidence type="ECO:0000313" key="6">
    <source>
        <dbReference type="Proteomes" id="UP000298097"/>
    </source>
</evidence>
<dbReference type="InterPro" id="IPR032812">
    <property type="entry name" value="SbsA_Ig"/>
</dbReference>
<keyword evidence="1" id="KW-0732">Signal</keyword>
<keyword evidence="6" id="KW-1185">Reference proteome</keyword>
<comment type="caution">
    <text evidence="5">The sequence shown here is derived from an EMBL/GenBank/DDBJ whole genome shotgun (WGS) entry which is preliminary data.</text>
</comment>
<dbReference type="OrthoDB" id="343463at2"/>
<evidence type="ECO:0000259" key="4">
    <source>
        <dbReference type="Pfam" id="PF13290"/>
    </source>
</evidence>
<protein>
    <submittedName>
        <fullName evidence="5">DUF1566 domain-containing protein</fullName>
    </submittedName>
</protein>
<dbReference type="InterPro" id="IPR059177">
    <property type="entry name" value="GH29D-like_dom"/>
</dbReference>
<evidence type="ECO:0000259" key="2">
    <source>
        <dbReference type="Pfam" id="PF07603"/>
    </source>
</evidence>
<sequence length="1064" mass="112139">MDREGMSSALVMRHVLLTICILLSIGCERKGTDWSILGLFVGNVNSSGIYRPVTNPFDPGDSVSLNGSLGGQTGSVVSVDGSNSTLGISTSGSNFPDIFFIFGSDGVPNSVDVNGDGVPDYYLCYRANGSYELMTAINCGGNSVKVIPGQGYDTNGDGIADNSILASVSSDSIPPASTISPSPSTYGSALSVTIACSDNVAPGNIVYTLNGNTPSLFPVEGTVSNPSRRSFLLGSGGDGTYTVKFKCRDLAGLEESIQTVNYIINHSVPDVTISSPNTYYISTKSNAISSSTFTWSSNQSGNYTIRKNASNCSSGTIVENGSVLAGVNKTFSVNANTLNLGSNSFYVCLVAAYTGFKSISITRDDTSPSTSASPGGGSYGANQNVSLSCTENSASQCLIAYSINAADPVIDVSNGTVTSGTAYSSSISIPTDTAVALKFIASDGAGNLSTLQTANYYINTSVANVTTNSFSPASLSVNSSANQSVTWVSDQDGIYSIKKGLNCTSGTSVGGTNSAGTVTAGNSVTSTILNSYLSDGANTIWICVANAVIEPQYGSTSFSVTKDSVLPTVSSVTPANLSTNYSPSTARISIQFSKSMNTSYSATATGSTYSNPCYPAPTSPTLSLYVYDGANWDCLDFKAKFTWTDSNNLQIDLSWIQFPENSKLTWTLSKSSVQDISGNPLAVDVQKTFSTGLGTQFFSPLKTGQTSCWDSNGNLNPCVSTYQDGLTQYGATRSYSINYNSGYIADAITVDSTTGLTWRTCPEGYKSSLDGSNNTSCVEIASSEVTTELSSCYGTDSNNSNKPLCSWAFYDFQNSNSLNHISAVNACSYLNSLHSNAGFAGITNWRLPNQKELETLVSYGSSSGFPSIVSSAFPNSLSDYFWSSTLRMSNQYYDWGVNFNYGSSDSFVRGNSYKVRCVSGSPSLSRSISSLGNGTVRDVSSGLVWQQCSAGLSSSSSACDTGSAVKYNWDNAMNYCANLTLASRSWRLPNITELNSLVDRSFSGAYAIDQSLFPNTKNSYYWTSTSYAPSPGNAWTVFFQNGNTTPFSAKTSVLGYVRCVATGP</sequence>
<dbReference type="Pfam" id="PF13205">
    <property type="entry name" value="Big_5"/>
    <property type="match status" value="1"/>
</dbReference>
<proteinExistence type="predicted"/>
<dbReference type="InterPro" id="IPR011460">
    <property type="entry name" value="Lcl_C"/>
</dbReference>
<evidence type="ECO:0000313" key="5">
    <source>
        <dbReference type="EMBL" id="TGK43538.1"/>
    </source>
</evidence>
<reference evidence="5" key="1">
    <citation type="journal article" date="2019" name="PLoS Negl. Trop. Dis.">
        <title>Revisiting the worldwide diversity of Leptospira species in the environment.</title>
        <authorList>
            <person name="Vincent A.T."/>
            <person name="Schiettekatte O."/>
            <person name="Bourhy P."/>
            <person name="Veyrier F.J."/>
            <person name="Picardeau M."/>
        </authorList>
    </citation>
    <scope>NUCLEOTIDE SEQUENCE [LARGE SCALE GENOMIC DNA]</scope>
    <source>
        <strain evidence="5">201800301</strain>
    </source>
</reference>
<evidence type="ECO:0000259" key="3">
    <source>
        <dbReference type="Pfam" id="PF13205"/>
    </source>
</evidence>
<dbReference type="PANTHER" id="PTHR35812:SF1">
    <property type="entry name" value="LIPOPROTEIN"/>
    <property type="match status" value="1"/>
</dbReference>
<gene>
    <name evidence="5" type="ORF">EHO65_02540</name>
</gene>
<dbReference type="EMBL" id="RQEY01000005">
    <property type="protein sequence ID" value="TGK43538.1"/>
    <property type="molecule type" value="Genomic_DNA"/>
</dbReference>
<feature type="domain" description="SbsA Ig-like" evidence="3">
    <location>
        <begin position="564"/>
        <end position="691"/>
    </location>
</feature>
<dbReference type="Pfam" id="PF13290">
    <property type="entry name" value="CHB_HEX_C_1"/>
    <property type="match status" value="1"/>
</dbReference>
<feature type="domain" description="Lcl C-terminal" evidence="2">
    <location>
        <begin position="749"/>
        <end position="918"/>
    </location>
</feature>
<dbReference type="PANTHER" id="PTHR35812">
    <property type="entry name" value="LIPOPROTEIN"/>
    <property type="match status" value="1"/>
</dbReference>
<dbReference type="AlphaFoldDB" id="A0A4R9HAI6"/>
<name>A0A4R9HAI6_9LEPT</name>
<feature type="domain" description="GH29D-like beta-sandwich" evidence="4">
    <location>
        <begin position="374"/>
        <end position="452"/>
    </location>
</feature>
<feature type="domain" description="Lcl C-terminal" evidence="2">
    <location>
        <begin position="934"/>
        <end position="1060"/>
    </location>
</feature>
<dbReference type="PROSITE" id="PS51257">
    <property type="entry name" value="PROKAR_LIPOPROTEIN"/>
    <property type="match status" value="1"/>
</dbReference>
<dbReference type="Pfam" id="PF07603">
    <property type="entry name" value="Lcl_C"/>
    <property type="match status" value="2"/>
</dbReference>
<accession>A0A4R9HAI6</accession>
<evidence type="ECO:0000256" key="1">
    <source>
        <dbReference type="ARBA" id="ARBA00022729"/>
    </source>
</evidence>
<organism evidence="5 6">
    <name type="scientific">Leptospira andrefontaineae</name>
    <dbReference type="NCBI Taxonomy" id="2484976"/>
    <lineage>
        <taxon>Bacteria</taxon>
        <taxon>Pseudomonadati</taxon>
        <taxon>Spirochaetota</taxon>
        <taxon>Spirochaetia</taxon>
        <taxon>Leptospirales</taxon>
        <taxon>Leptospiraceae</taxon>
        <taxon>Leptospira</taxon>
    </lineage>
</organism>
<dbReference type="Proteomes" id="UP000298097">
    <property type="component" value="Unassembled WGS sequence"/>
</dbReference>